<dbReference type="SUPFAM" id="SSF50494">
    <property type="entry name" value="Trypsin-like serine proteases"/>
    <property type="match status" value="1"/>
</dbReference>
<dbReference type="CDD" id="cd00190">
    <property type="entry name" value="Tryp_SPc"/>
    <property type="match status" value="1"/>
</dbReference>
<feature type="domain" description="Peptidase S1" evidence="8">
    <location>
        <begin position="1"/>
        <end position="209"/>
    </location>
</feature>
<dbReference type="InterPro" id="IPR033116">
    <property type="entry name" value="TRYPSIN_SER"/>
</dbReference>
<dbReference type="InterPro" id="IPR018114">
    <property type="entry name" value="TRYPSIN_HIS"/>
</dbReference>
<dbReference type="PROSITE" id="PS00134">
    <property type="entry name" value="TRYPSIN_HIS"/>
    <property type="match status" value="1"/>
</dbReference>
<protein>
    <recommendedName>
        <fullName evidence="8">Peptidase S1 domain-containing protein</fullName>
    </recommendedName>
</protein>
<evidence type="ECO:0000256" key="2">
    <source>
        <dbReference type="ARBA" id="ARBA00022757"/>
    </source>
</evidence>
<keyword evidence="1 7" id="KW-0645">Protease</keyword>
<dbReference type="GO" id="GO:0006508">
    <property type="term" value="P:proteolysis"/>
    <property type="evidence" value="ECO:0007669"/>
    <property type="project" value="UniProtKB-KW"/>
</dbReference>
<proteinExistence type="inferred from homology"/>
<dbReference type="PRINTS" id="PR00722">
    <property type="entry name" value="CHYMOTRYPSIN"/>
</dbReference>
<dbReference type="AlphaFoldDB" id="A0A8W7NYL2"/>
<dbReference type="PROSITE" id="PS00135">
    <property type="entry name" value="TRYPSIN_SER"/>
    <property type="match status" value="1"/>
</dbReference>
<dbReference type="InterPro" id="IPR043504">
    <property type="entry name" value="Peptidase_S1_PA_chymotrypsin"/>
</dbReference>
<dbReference type="InterPro" id="IPR009003">
    <property type="entry name" value="Peptidase_S1_PA"/>
</dbReference>
<evidence type="ECO:0000256" key="1">
    <source>
        <dbReference type="ARBA" id="ARBA00022670"/>
    </source>
</evidence>
<dbReference type="GO" id="GO:0007586">
    <property type="term" value="P:digestion"/>
    <property type="evidence" value="ECO:0007669"/>
    <property type="project" value="UniProtKB-KW"/>
</dbReference>
<evidence type="ECO:0000256" key="7">
    <source>
        <dbReference type="RuleBase" id="RU363034"/>
    </source>
</evidence>
<dbReference type="InterPro" id="IPR001314">
    <property type="entry name" value="Peptidase_S1A"/>
</dbReference>
<keyword evidence="2" id="KW-0222">Digestion</keyword>
<reference evidence="9" key="1">
    <citation type="submission" date="2022-08" db="UniProtKB">
        <authorList>
            <consortium name="EnsemblMetazoa"/>
        </authorList>
    </citation>
    <scope>IDENTIFICATION</scope>
    <source>
        <strain evidence="9">EBRO</strain>
    </source>
</reference>
<keyword evidence="4 7" id="KW-0720">Serine protease</keyword>
<keyword evidence="3 7" id="KW-0378">Hydrolase</keyword>
<evidence type="ECO:0000256" key="3">
    <source>
        <dbReference type="ARBA" id="ARBA00022801"/>
    </source>
</evidence>
<dbReference type="PROSITE" id="PS50240">
    <property type="entry name" value="TRYPSIN_DOM"/>
    <property type="match status" value="1"/>
</dbReference>
<dbReference type="FunFam" id="2.40.10.10:FF:000034">
    <property type="entry name" value="Eupolytin"/>
    <property type="match status" value="1"/>
</dbReference>
<comment type="similarity">
    <text evidence="6">Belongs to the peptidase S1 family. CLIP subfamily.</text>
</comment>
<dbReference type="InterPro" id="IPR050430">
    <property type="entry name" value="Peptidase_S1"/>
</dbReference>
<evidence type="ECO:0000313" key="9">
    <source>
        <dbReference type="EnsemblMetazoa" id="AATE021905-PA.1"/>
    </source>
</evidence>
<dbReference type="InterPro" id="IPR001254">
    <property type="entry name" value="Trypsin_dom"/>
</dbReference>
<organism evidence="9">
    <name type="scientific">Anopheles atroparvus</name>
    <name type="common">European mosquito</name>
    <dbReference type="NCBI Taxonomy" id="41427"/>
    <lineage>
        <taxon>Eukaryota</taxon>
        <taxon>Metazoa</taxon>
        <taxon>Ecdysozoa</taxon>
        <taxon>Arthropoda</taxon>
        <taxon>Hexapoda</taxon>
        <taxon>Insecta</taxon>
        <taxon>Pterygota</taxon>
        <taxon>Neoptera</taxon>
        <taxon>Endopterygota</taxon>
        <taxon>Diptera</taxon>
        <taxon>Nematocera</taxon>
        <taxon>Culicoidea</taxon>
        <taxon>Culicidae</taxon>
        <taxon>Anophelinae</taxon>
        <taxon>Anopheles</taxon>
    </lineage>
</organism>
<dbReference type="EnsemblMetazoa" id="AATE021905-RA">
    <property type="protein sequence ID" value="AATE021905-PA.1"/>
    <property type="gene ID" value="AATE021905"/>
</dbReference>
<dbReference type="PANTHER" id="PTHR24276">
    <property type="entry name" value="POLYSERASE-RELATED"/>
    <property type="match status" value="1"/>
</dbReference>
<dbReference type="Pfam" id="PF00089">
    <property type="entry name" value="Trypsin"/>
    <property type="match status" value="1"/>
</dbReference>
<keyword evidence="5" id="KW-1015">Disulfide bond</keyword>
<dbReference type="PANTHER" id="PTHR24276:SF96">
    <property type="entry name" value="PEPTIDASE S1 DOMAIN-CONTAINING PROTEIN"/>
    <property type="match status" value="1"/>
</dbReference>
<dbReference type="Gene3D" id="2.40.10.10">
    <property type="entry name" value="Trypsin-like serine proteases"/>
    <property type="match status" value="1"/>
</dbReference>
<evidence type="ECO:0000256" key="6">
    <source>
        <dbReference type="ARBA" id="ARBA00024195"/>
    </source>
</evidence>
<evidence type="ECO:0000256" key="4">
    <source>
        <dbReference type="ARBA" id="ARBA00022825"/>
    </source>
</evidence>
<name>A0A8W7NYL2_ANOAO</name>
<accession>A0A8W7NYL2</accession>
<sequence length="210" mass="22174">MVGLRVNGYEICGGSIITNKHVLTAAHCLESNPNPSTVSVRGGSTFRSSCGVIFLVSSYVLHPNYNTQTTDFDAAVVTISGSFAGLQSIATIALQESDIAPTWCYALGWGYTNGATKTLPDKLQFVWLQLQTNSNCVNTWGSSITPQMVCAQYNNYDVCNGDSGGPLVCNGRLTGIVSFGATGCPGKFPSIFAKVASSSILSFIRSNTSS</sequence>
<dbReference type="SMART" id="SM00020">
    <property type="entry name" value="Tryp_SPc"/>
    <property type="match status" value="1"/>
</dbReference>
<dbReference type="GO" id="GO:0004252">
    <property type="term" value="F:serine-type endopeptidase activity"/>
    <property type="evidence" value="ECO:0007669"/>
    <property type="project" value="InterPro"/>
</dbReference>
<evidence type="ECO:0000256" key="5">
    <source>
        <dbReference type="ARBA" id="ARBA00023157"/>
    </source>
</evidence>
<evidence type="ECO:0000259" key="8">
    <source>
        <dbReference type="PROSITE" id="PS50240"/>
    </source>
</evidence>